<dbReference type="InterPro" id="IPR002049">
    <property type="entry name" value="LE_dom"/>
</dbReference>
<dbReference type="AlphaFoldDB" id="A0A1V4KDZ4"/>
<dbReference type="PRINTS" id="PR00011">
    <property type="entry name" value="EGFLAMININ"/>
</dbReference>
<dbReference type="Gene3D" id="2.170.300.10">
    <property type="entry name" value="Tie2 ligand-binding domain superfamily"/>
    <property type="match status" value="1"/>
</dbReference>
<dbReference type="PANTHER" id="PTHR24052">
    <property type="entry name" value="DELTA-RELATED"/>
    <property type="match status" value="1"/>
</dbReference>
<gene>
    <name evidence="3" type="ORF">AV530_000208</name>
</gene>
<reference evidence="3 4" key="1">
    <citation type="submission" date="2016-02" db="EMBL/GenBank/DDBJ databases">
        <title>Band-tailed pigeon sequencing and assembly.</title>
        <authorList>
            <person name="Soares A.E."/>
            <person name="Novak B.J."/>
            <person name="Rice E.S."/>
            <person name="O'Connell B."/>
            <person name="Chang D."/>
            <person name="Weber S."/>
            <person name="Shapiro B."/>
        </authorList>
    </citation>
    <scope>NUCLEOTIDE SEQUENCE [LARGE SCALE GENOMIC DNA]</scope>
    <source>
        <strain evidence="3">BTP2013</strain>
        <tissue evidence="3">Blood</tissue>
    </source>
</reference>
<dbReference type="EMBL" id="LSYS01003550">
    <property type="protein sequence ID" value="OPJ82571.1"/>
    <property type="molecule type" value="Genomic_DNA"/>
</dbReference>
<dbReference type="InterPro" id="IPR052485">
    <property type="entry name" value="MEGF_diff_regulators"/>
</dbReference>
<comment type="caution">
    <text evidence="1">Lacks conserved residue(s) required for the propagation of feature annotation.</text>
</comment>
<evidence type="ECO:0000259" key="2">
    <source>
        <dbReference type="PROSITE" id="PS50026"/>
    </source>
</evidence>
<dbReference type="GO" id="GO:0016020">
    <property type="term" value="C:membrane"/>
    <property type="evidence" value="ECO:0007669"/>
    <property type="project" value="TreeGrafter"/>
</dbReference>
<sequence>MDSGNEGCRLPCPCPPAAPCNASTGACHCPPGLTGPLCEVPCPEGTPCDSPCPCQNGGICHPSGSNTCVCPHGWMGEICSMPCPPGRFGPGCQGECRCHNGGHCDPQGGQCQCAPGFTGEQ</sequence>
<dbReference type="Pfam" id="PF00053">
    <property type="entry name" value="EGF_laminin"/>
    <property type="match status" value="2"/>
</dbReference>
<keyword evidence="1" id="KW-1015">Disulfide bond</keyword>
<dbReference type="Proteomes" id="UP000190648">
    <property type="component" value="Unassembled WGS sequence"/>
</dbReference>
<accession>A0A1V4KDZ4</accession>
<dbReference type="InterPro" id="IPR000742">
    <property type="entry name" value="EGF"/>
</dbReference>
<feature type="domain" description="EGF-like" evidence="2">
    <location>
        <begin position="44"/>
        <end position="80"/>
    </location>
</feature>
<dbReference type="PROSITE" id="PS50026">
    <property type="entry name" value="EGF_3"/>
    <property type="match status" value="1"/>
</dbReference>
<dbReference type="PANTHER" id="PTHR24052:SF12">
    <property type="entry name" value="PLATELET ENDOTHELIAL AGGREGATION RECEPTOR 1"/>
    <property type="match status" value="1"/>
</dbReference>
<evidence type="ECO:0000313" key="4">
    <source>
        <dbReference type="Proteomes" id="UP000190648"/>
    </source>
</evidence>
<dbReference type="PROSITE" id="PS00022">
    <property type="entry name" value="EGF_1"/>
    <property type="match status" value="2"/>
</dbReference>
<organism evidence="3 4">
    <name type="scientific">Patagioenas fasciata monilis</name>
    <dbReference type="NCBI Taxonomy" id="372326"/>
    <lineage>
        <taxon>Eukaryota</taxon>
        <taxon>Metazoa</taxon>
        <taxon>Chordata</taxon>
        <taxon>Craniata</taxon>
        <taxon>Vertebrata</taxon>
        <taxon>Euteleostomi</taxon>
        <taxon>Archelosauria</taxon>
        <taxon>Archosauria</taxon>
        <taxon>Dinosauria</taxon>
        <taxon>Saurischia</taxon>
        <taxon>Theropoda</taxon>
        <taxon>Coelurosauria</taxon>
        <taxon>Aves</taxon>
        <taxon>Neognathae</taxon>
        <taxon>Neoaves</taxon>
        <taxon>Columbimorphae</taxon>
        <taxon>Columbiformes</taxon>
        <taxon>Columbidae</taxon>
        <taxon>Patagioenas</taxon>
    </lineage>
</organism>
<feature type="disulfide bond" evidence="1">
    <location>
        <begin position="70"/>
        <end position="79"/>
    </location>
</feature>
<proteinExistence type="predicted"/>
<dbReference type="STRING" id="372326.A0A1V4KDZ4"/>
<comment type="caution">
    <text evidence="3">The sequence shown here is derived from an EMBL/GenBank/DDBJ whole genome shotgun (WGS) entry which is preliminary data.</text>
</comment>
<dbReference type="SMART" id="SM00181">
    <property type="entry name" value="EGF"/>
    <property type="match status" value="3"/>
</dbReference>
<keyword evidence="4" id="KW-1185">Reference proteome</keyword>
<dbReference type="OrthoDB" id="18487at2759"/>
<evidence type="ECO:0000256" key="1">
    <source>
        <dbReference type="PROSITE-ProRule" id="PRU00076"/>
    </source>
</evidence>
<name>A0A1V4KDZ4_PATFA</name>
<protein>
    <recommendedName>
        <fullName evidence="2">EGF-like domain-containing protein</fullName>
    </recommendedName>
</protein>
<evidence type="ECO:0000313" key="3">
    <source>
        <dbReference type="EMBL" id="OPJ82571.1"/>
    </source>
</evidence>
<keyword evidence="1" id="KW-0245">EGF-like domain</keyword>